<comment type="caution">
    <text evidence="1">The sequence shown here is derived from an EMBL/GenBank/DDBJ whole genome shotgun (WGS) entry which is preliminary data.</text>
</comment>
<dbReference type="RefSeq" id="WP_234862952.1">
    <property type="nucleotide sequence ID" value="NZ_JAKEVZ010000021.1"/>
</dbReference>
<keyword evidence="2" id="KW-1185">Reference proteome</keyword>
<dbReference type="EMBL" id="JAKEVZ010000021">
    <property type="protein sequence ID" value="MCF1753137.1"/>
    <property type="molecule type" value="Genomic_DNA"/>
</dbReference>
<sequence length="187" mass="22194">MSKFEEVLKKYWGIFQDEKMYFENDVRNWELFQDIPKNNNIEDIITKVSAINDGDVRRYSGVKEVSDHILKLNIDERLAKGDLSLVDDIAKVGNNPPFLEFASLYCNYHFPKLFPIFSRQHLDIYVKYIRNLKLDYDPDKVDTYPVFCSVLNDFVKRLHLGDKMNYLEMRKFGWLYGDTIIEESQQA</sequence>
<accession>A0ABS9BYK7</accession>
<name>A0ABS9BYK7_9BACT</name>
<dbReference type="Proteomes" id="UP001201449">
    <property type="component" value="Unassembled WGS sequence"/>
</dbReference>
<evidence type="ECO:0000313" key="2">
    <source>
        <dbReference type="Proteomes" id="UP001201449"/>
    </source>
</evidence>
<proteinExistence type="predicted"/>
<reference evidence="1 2" key="1">
    <citation type="submission" date="2022-01" db="EMBL/GenBank/DDBJ databases">
        <title>Mariniradius saccharolyticus sp. nov., isolated from sediment of a river.</title>
        <authorList>
            <person name="Liu H."/>
        </authorList>
    </citation>
    <scope>NUCLEOTIDE SEQUENCE [LARGE SCALE GENOMIC DNA]</scope>
    <source>
        <strain evidence="1 2">RY-2</strain>
    </source>
</reference>
<evidence type="ECO:0000313" key="1">
    <source>
        <dbReference type="EMBL" id="MCF1753137.1"/>
    </source>
</evidence>
<gene>
    <name evidence="1" type="ORF">L0U89_18905</name>
</gene>
<protein>
    <submittedName>
        <fullName evidence="1">Uncharacterized protein</fullName>
    </submittedName>
</protein>
<organism evidence="1 2">
    <name type="scientific">Mariniradius sediminis</name>
    <dbReference type="NCBI Taxonomy" id="2909237"/>
    <lineage>
        <taxon>Bacteria</taxon>
        <taxon>Pseudomonadati</taxon>
        <taxon>Bacteroidota</taxon>
        <taxon>Cytophagia</taxon>
        <taxon>Cytophagales</taxon>
        <taxon>Cyclobacteriaceae</taxon>
        <taxon>Mariniradius</taxon>
    </lineage>
</organism>